<gene>
    <name evidence="2" type="ORF">PHYPSEUDO_000514</name>
</gene>
<keyword evidence="3" id="KW-1185">Reference proteome</keyword>
<name>A0A8T1W258_9STRA</name>
<reference evidence="2" key="1">
    <citation type="submission" date="2021-02" db="EMBL/GenBank/DDBJ databases">
        <authorList>
            <person name="Palmer J.M."/>
        </authorList>
    </citation>
    <scope>NUCLEOTIDE SEQUENCE</scope>
    <source>
        <strain evidence="2">SCRP734</strain>
    </source>
</reference>
<organism evidence="2 3">
    <name type="scientific">Phytophthora pseudosyringae</name>
    <dbReference type="NCBI Taxonomy" id="221518"/>
    <lineage>
        <taxon>Eukaryota</taxon>
        <taxon>Sar</taxon>
        <taxon>Stramenopiles</taxon>
        <taxon>Oomycota</taxon>
        <taxon>Peronosporomycetes</taxon>
        <taxon>Peronosporales</taxon>
        <taxon>Peronosporaceae</taxon>
        <taxon>Phytophthora</taxon>
    </lineage>
</organism>
<feature type="region of interest" description="Disordered" evidence="1">
    <location>
        <begin position="226"/>
        <end position="288"/>
    </location>
</feature>
<feature type="compositionally biased region" description="Basic residues" evidence="1">
    <location>
        <begin position="235"/>
        <end position="255"/>
    </location>
</feature>
<proteinExistence type="predicted"/>
<evidence type="ECO:0000313" key="2">
    <source>
        <dbReference type="EMBL" id="KAG7386193.1"/>
    </source>
</evidence>
<dbReference type="Proteomes" id="UP000694044">
    <property type="component" value="Unassembled WGS sequence"/>
</dbReference>
<evidence type="ECO:0000313" key="3">
    <source>
        <dbReference type="Proteomes" id="UP000694044"/>
    </source>
</evidence>
<dbReference type="AlphaFoldDB" id="A0A8T1W258"/>
<evidence type="ECO:0000256" key="1">
    <source>
        <dbReference type="SAM" id="MobiDB-lite"/>
    </source>
</evidence>
<dbReference type="OrthoDB" id="129500at2759"/>
<accession>A0A8T1W258</accession>
<sequence length="333" mass="37916">MTVVSWSLCIEELGKMARQEVAVLSRDCRPPNKLAVSTKQASATAERLLQWKKRNDAKREVQARLQEDARMEEEDRLLSLSRALPVGRVQAAALRNYEAADKLRWKKLMLESIAEQQQLDEEEAECTFRPRLVARPRRLATTAGRLSNPCRPSCGAASAPKNLADQPRMRSAVLRIRGQPATGKNGDVFERLYKPQADTTAATTVHQHDRTARRISSQAEAAFIARQERDQVDRQRRRSERAAQKRYPHRPRLSRHTQEICAALREGETDELAAPRRREQKRSNATQQTRYTIPACTSNVYHMQSDFASAPFSSLIAALQQQEQRMRSMTKCA</sequence>
<comment type="caution">
    <text evidence="2">The sequence shown here is derived from an EMBL/GenBank/DDBJ whole genome shotgun (WGS) entry which is preliminary data.</text>
</comment>
<protein>
    <submittedName>
        <fullName evidence="2">Uncharacterized protein</fullName>
    </submittedName>
</protein>
<dbReference type="EMBL" id="JAGDFM010000105">
    <property type="protein sequence ID" value="KAG7386193.1"/>
    <property type="molecule type" value="Genomic_DNA"/>
</dbReference>